<accession>A0A8J3ZEX4</accession>
<dbReference type="InterPro" id="IPR025877">
    <property type="entry name" value="MobA-like_NTP_Trfase"/>
</dbReference>
<keyword evidence="1" id="KW-0808">Transferase</keyword>
<evidence type="ECO:0000256" key="2">
    <source>
        <dbReference type="SAM" id="MobiDB-lite"/>
    </source>
</evidence>
<dbReference type="PANTHER" id="PTHR19136:SF81">
    <property type="entry name" value="MOLYBDENUM COFACTOR GUANYLYLTRANSFERASE"/>
    <property type="match status" value="1"/>
</dbReference>
<proteinExistence type="predicted"/>
<dbReference type="PANTHER" id="PTHR19136">
    <property type="entry name" value="MOLYBDENUM COFACTOR GUANYLYLTRANSFERASE"/>
    <property type="match status" value="1"/>
</dbReference>
<evidence type="ECO:0000259" key="3">
    <source>
        <dbReference type="Pfam" id="PF12804"/>
    </source>
</evidence>
<dbReference type="EMBL" id="BOPG01000068">
    <property type="protein sequence ID" value="GIJ61642.1"/>
    <property type="molecule type" value="Genomic_DNA"/>
</dbReference>
<dbReference type="Pfam" id="PF12804">
    <property type="entry name" value="NTP_transf_3"/>
    <property type="match status" value="1"/>
</dbReference>
<name>A0A8J3ZEX4_9ACTN</name>
<evidence type="ECO:0000256" key="1">
    <source>
        <dbReference type="ARBA" id="ARBA00022679"/>
    </source>
</evidence>
<dbReference type="Gene3D" id="3.90.550.10">
    <property type="entry name" value="Spore Coat Polysaccharide Biosynthesis Protein SpsA, Chain A"/>
    <property type="match status" value="1"/>
</dbReference>
<dbReference type="GO" id="GO:0016779">
    <property type="term" value="F:nucleotidyltransferase activity"/>
    <property type="evidence" value="ECO:0007669"/>
    <property type="project" value="TreeGrafter"/>
</dbReference>
<evidence type="ECO:0000313" key="4">
    <source>
        <dbReference type="EMBL" id="GIJ61642.1"/>
    </source>
</evidence>
<evidence type="ECO:0000313" key="5">
    <source>
        <dbReference type="Proteomes" id="UP000612585"/>
    </source>
</evidence>
<protein>
    <recommendedName>
        <fullName evidence="3">MobA-like NTP transferase domain-containing protein</fullName>
    </recommendedName>
</protein>
<sequence length="236" mass="22920">MTRFGVVVLAGGAGRRLGGAAKPTLAVGGTPMLARVLAAVDDADGRVVVGPGSLGLIVPPGVRVIQEEPAGGGPVAALAAGLAELAAGTAGTGTAGTGMTGPGTAGPGTAGPGTAGPGTAGPGTAEPDVVVVLAADLPLLTQEAVEALLLALGDHDGAVFVDDGGRRQWLCGVWRSAALSERLAALAASGPLGGRAMRELVAPLRVVGVPVGGGRRPPWYDCDTPADLADAERRLT</sequence>
<dbReference type="Proteomes" id="UP000612585">
    <property type="component" value="Unassembled WGS sequence"/>
</dbReference>
<dbReference type="InterPro" id="IPR029044">
    <property type="entry name" value="Nucleotide-diphossugar_trans"/>
</dbReference>
<feature type="region of interest" description="Disordered" evidence="2">
    <location>
        <begin position="93"/>
        <end position="123"/>
    </location>
</feature>
<comment type="caution">
    <text evidence="4">The sequence shown here is derived from an EMBL/GenBank/DDBJ whole genome shotgun (WGS) entry which is preliminary data.</text>
</comment>
<feature type="compositionally biased region" description="Gly residues" evidence="2">
    <location>
        <begin position="93"/>
        <end position="121"/>
    </location>
</feature>
<feature type="domain" description="MobA-like NTP transferase" evidence="3">
    <location>
        <begin position="6"/>
        <end position="189"/>
    </location>
</feature>
<organism evidence="4 5">
    <name type="scientific">Virgisporangium aurantiacum</name>
    <dbReference type="NCBI Taxonomy" id="175570"/>
    <lineage>
        <taxon>Bacteria</taxon>
        <taxon>Bacillati</taxon>
        <taxon>Actinomycetota</taxon>
        <taxon>Actinomycetes</taxon>
        <taxon>Micromonosporales</taxon>
        <taxon>Micromonosporaceae</taxon>
        <taxon>Virgisporangium</taxon>
    </lineage>
</organism>
<dbReference type="SUPFAM" id="SSF53448">
    <property type="entry name" value="Nucleotide-diphospho-sugar transferases"/>
    <property type="match status" value="1"/>
</dbReference>
<keyword evidence="5" id="KW-1185">Reference proteome</keyword>
<dbReference type="AlphaFoldDB" id="A0A8J3ZEX4"/>
<gene>
    <name evidence="4" type="ORF">Vau01_091580</name>
</gene>
<dbReference type="RefSeq" id="WP_204006713.1">
    <property type="nucleotide sequence ID" value="NZ_BOPG01000068.1"/>
</dbReference>
<reference evidence="4" key="1">
    <citation type="submission" date="2021-01" db="EMBL/GenBank/DDBJ databases">
        <title>Whole genome shotgun sequence of Virgisporangium aurantiacum NBRC 16421.</title>
        <authorList>
            <person name="Komaki H."/>
            <person name="Tamura T."/>
        </authorList>
    </citation>
    <scope>NUCLEOTIDE SEQUENCE</scope>
    <source>
        <strain evidence="4">NBRC 16421</strain>
    </source>
</reference>